<comment type="catalytic activity">
    <reaction evidence="1">
        <text>[protein]-peptidylproline (omega=180) = [protein]-peptidylproline (omega=0)</text>
        <dbReference type="Rhea" id="RHEA:16237"/>
        <dbReference type="Rhea" id="RHEA-COMP:10747"/>
        <dbReference type="Rhea" id="RHEA-COMP:10748"/>
        <dbReference type="ChEBI" id="CHEBI:83833"/>
        <dbReference type="ChEBI" id="CHEBI:83834"/>
        <dbReference type="EC" id="5.2.1.8"/>
    </reaction>
</comment>
<keyword evidence="4" id="KW-0413">Isomerase</keyword>
<sequence length="107" mass="11877">MASAATVNKMGRASYIWIKHEEERREASWKEPEGRVFSTTTRTDVAALLGEPRDQILAGRASFADLAAHHSGCWGLKRFDMPLVCVGRNSSSRSVLVDLTTLMPEKN</sequence>
<dbReference type="GO" id="GO:0005634">
    <property type="term" value="C:nucleus"/>
    <property type="evidence" value="ECO:0007669"/>
    <property type="project" value="TreeGrafter"/>
</dbReference>
<protein>
    <recommendedName>
        <fullName evidence="2">peptidylprolyl isomerase</fullName>
        <ecNumber evidence="2">5.2.1.8</ecNumber>
    </recommendedName>
</protein>
<evidence type="ECO:0000313" key="5">
    <source>
        <dbReference type="EnsemblPlants" id="EMT25839"/>
    </source>
</evidence>
<evidence type="ECO:0000256" key="3">
    <source>
        <dbReference type="ARBA" id="ARBA00023110"/>
    </source>
</evidence>
<evidence type="ECO:0000256" key="1">
    <source>
        <dbReference type="ARBA" id="ARBA00000971"/>
    </source>
</evidence>
<name>M8BV67_AEGTA</name>
<accession>M8BV67</accession>
<dbReference type="EC" id="5.2.1.8" evidence="2"/>
<evidence type="ECO:0000256" key="4">
    <source>
        <dbReference type="ARBA" id="ARBA00023235"/>
    </source>
</evidence>
<proteinExistence type="predicted"/>
<organism evidence="5">
    <name type="scientific">Aegilops tauschii</name>
    <name type="common">Tausch's goatgrass</name>
    <name type="synonym">Aegilops squarrosa</name>
    <dbReference type="NCBI Taxonomy" id="37682"/>
    <lineage>
        <taxon>Eukaryota</taxon>
        <taxon>Viridiplantae</taxon>
        <taxon>Streptophyta</taxon>
        <taxon>Embryophyta</taxon>
        <taxon>Tracheophyta</taxon>
        <taxon>Spermatophyta</taxon>
        <taxon>Magnoliopsida</taxon>
        <taxon>Liliopsida</taxon>
        <taxon>Poales</taxon>
        <taxon>Poaceae</taxon>
        <taxon>BOP clade</taxon>
        <taxon>Pooideae</taxon>
        <taxon>Triticodae</taxon>
        <taxon>Triticeae</taxon>
        <taxon>Triticinae</taxon>
        <taxon>Aegilops</taxon>
    </lineage>
</organism>
<dbReference type="SUPFAM" id="SSF54534">
    <property type="entry name" value="FKBP-like"/>
    <property type="match status" value="1"/>
</dbReference>
<reference evidence="5" key="1">
    <citation type="submission" date="2015-06" db="UniProtKB">
        <authorList>
            <consortium name="EnsemblPlants"/>
        </authorList>
    </citation>
    <scope>IDENTIFICATION</scope>
</reference>
<dbReference type="Gene3D" id="3.10.50.40">
    <property type="match status" value="1"/>
</dbReference>
<dbReference type="EnsemblPlants" id="EMT25839">
    <property type="protein sequence ID" value="EMT25839"/>
    <property type="gene ID" value="F775_14205"/>
</dbReference>
<dbReference type="AlphaFoldDB" id="M8BV67"/>
<dbReference type="InterPro" id="IPR046357">
    <property type="entry name" value="PPIase_dom_sf"/>
</dbReference>
<evidence type="ECO:0000256" key="2">
    <source>
        <dbReference type="ARBA" id="ARBA00013194"/>
    </source>
</evidence>
<dbReference type="GO" id="GO:0003755">
    <property type="term" value="F:peptidyl-prolyl cis-trans isomerase activity"/>
    <property type="evidence" value="ECO:0007669"/>
    <property type="project" value="UniProtKB-KW"/>
</dbReference>
<dbReference type="PANTHER" id="PTHR10657:SF4">
    <property type="entry name" value="PEPTIDYL-PROLYL CIS-TRANS ISOMERASE-RELATED"/>
    <property type="match status" value="1"/>
</dbReference>
<keyword evidence="3" id="KW-0697">Rotamase</keyword>
<dbReference type="InterPro" id="IPR051370">
    <property type="entry name" value="PPIase_Pin1"/>
</dbReference>
<dbReference type="GO" id="GO:0005829">
    <property type="term" value="C:cytosol"/>
    <property type="evidence" value="ECO:0007669"/>
    <property type="project" value="TreeGrafter"/>
</dbReference>
<dbReference type="PANTHER" id="PTHR10657">
    <property type="entry name" value="PEPTIDYL-PROLYL CIS-TRANS ISOMERASE"/>
    <property type="match status" value="1"/>
</dbReference>